<dbReference type="SUPFAM" id="SSF54292">
    <property type="entry name" value="2Fe-2S ferredoxin-like"/>
    <property type="match status" value="1"/>
</dbReference>
<dbReference type="PROSITE" id="PS51085">
    <property type="entry name" value="2FE2S_FER_2"/>
    <property type="match status" value="1"/>
</dbReference>
<protein>
    <submittedName>
        <fullName evidence="11">2Fe-2S iron-sulfur cluster-binding protein</fullName>
    </submittedName>
</protein>
<dbReference type="Pfam" id="PF00970">
    <property type="entry name" value="FAD_binding_6"/>
    <property type="match status" value="1"/>
</dbReference>
<dbReference type="InterPro" id="IPR036010">
    <property type="entry name" value="2Fe-2S_ferredoxin-like_sf"/>
</dbReference>
<keyword evidence="7" id="KW-0408">Iron</keyword>
<evidence type="ECO:0000256" key="3">
    <source>
        <dbReference type="ARBA" id="ARBA00022714"/>
    </source>
</evidence>
<dbReference type="CDD" id="cd06214">
    <property type="entry name" value="PA_degradation_oxidoreductase_like"/>
    <property type="match status" value="1"/>
</dbReference>
<dbReference type="SUPFAM" id="SSF63380">
    <property type="entry name" value="Riboflavin synthase domain-like"/>
    <property type="match status" value="1"/>
</dbReference>
<keyword evidence="2" id="KW-0285">Flavoprotein</keyword>
<evidence type="ECO:0000256" key="1">
    <source>
        <dbReference type="ARBA" id="ARBA00001974"/>
    </source>
</evidence>
<dbReference type="InterPro" id="IPR001433">
    <property type="entry name" value="OxRdtase_FAD/NAD-bd"/>
</dbReference>
<keyword evidence="3" id="KW-0001">2Fe-2S</keyword>
<comment type="cofactor">
    <cofactor evidence="1">
        <name>FAD</name>
        <dbReference type="ChEBI" id="CHEBI:57692"/>
    </cofactor>
</comment>
<keyword evidence="4" id="KW-0479">Metal-binding</keyword>
<feature type="domain" description="2Fe-2S ferredoxin-type" evidence="9">
    <location>
        <begin position="256"/>
        <end position="345"/>
    </location>
</feature>
<evidence type="ECO:0000256" key="8">
    <source>
        <dbReference type="ARBA" id="ARBA00023014"/>
    </source>
</evidence>
<dbReference type="Pfam" id="PF00175">
    <property type="entry name" value="NAD_binding_1"/>
    <property type="match status" value="1"/>
</dbReference>
<evidence type="ECO:0000313" key="11">
    <source>
        <dbReference type="EMBL" id="MDN4172176.1"/>
    </source>
</evidence>
<comment type="caution">
    <text evidence="11">The sequence shown here is derived from an EMBL/GenBank/DDBJ whole genome shotgun (WGS) entry which is preliminary data.</text>
</comment>
<dbReference type="Proteomes" id="UP001168620">
    <property type="component" value="Unassembled WGS sequence"/>
</dbReference>
<evidence type="ECO:0000256" key="5">
    <source>
        <dbReference type="ARBA" id="ARBA00022827"/>
    </source>
</evidence>
<dbReference type="PROSITE" id="PS00197">
    <property type="entry name" value="2FE2S_FER_1"/>
    <property type="match status" value="1"/>
</dbReference>
<feature type="domain" description="FAD-binding FR-type" evidence="10">
    <location>
        <begin position="1"/>
        <end position="106"/>
    </location>
</feature>
<dbReference type="PRINTS" id="PR00410">
    <property type="entry name" value="PHEHYDRXLASE"/>
</dbReference>
<organism evidence="11 12">
    <name type="scientific">Nocardioides oceani</name>
    <dbReference type="NCBI Taxonomy" id="3058369"/>
    <lineage>
        <taxon>Bacteria</taxon>
        <taxon>Bacillati</taxon>
        <taxon>Actinomycetota</taxon>
        <taxon>Actinomycetes</taxon>
        <taxon>Propionibacteriales</taxon>
        <taxon>Nocardioidaceae</taxon>
        <taxon>Nocardioides</taxon>
    </lineage>
</organism>
<keyword evidence="6" id="KW-0560">Oxidoreductase</keyword>
<dbReference type="Gene3D" id="2.40.30.10">
    <property type="entry name" value="Translation factors"/>
    <property type="match status" value="1"/>
</dbReference>
<dbReference type="InterPro" id="IPR017938">
    <property type="entry name" value="Riboflavin_synthase-like_b-brl"/>
</dbReference>
<keyword evidence="5" id="KW-0274">FAD</keyword>
<evidence type="ECO:0000256" key="6">
    <source>
        <dbReference type="ARBA" id="ARBA00023002"/>
    </source>
</evidence>
<evidence type="ECO:0000256" key="4">
    <source>
        <dbReference type="ARBA" id="ARBA00022723"/>
    </source>
</evidence>
<dbReference type="PANTHER" id="PTHR47354:SF8">
    <property type="entry name" value="1,2-PHENYLACETYL-COA EPOXIDASE, SUBUNIT E"/>
    <property type="match status" value="1"/>
</dbReference>
<dbReference type="Gene3D" id="3.10.20.30">
    <property type="match status" value="1"/>
</dbReference>
<dbReference type="InterPro" id="IPR001041">
    <property type="entry name" value="2Fe-2S_ferredoxin-type"/>
</dbReference>
<keyword evidence="8" id="KW-0411">Iron-sulfur</keyword>
<dbReference type="PANTHER" id="PTHR47354">
    <property type="entry name" value="NADH OXIDOREDUCTASE HCR"/>
    <property type="match status" value="1"/>
</dbReference>
<name>A0ABT8FBY8_9ACTN</name>
<dbReference type="PRINTS" id="PR00371">
    <property type="entry name" value="FPNCR"/>
</dbReference>
<accession>A0ABT8FBY8</accession>
<dbReference type="InterPro" id="IPR008333">
    <property type="entry name" value="Cbr1-like_FAD-bd_dom"/>
</dbReference>
<sequence>MATVRVVEVVRETADAHTLVLEPVDPPAGGRWDYRPGQFLTVRVPSDRPGGAARCYSLCSSPVRDERLKVTVKRTRDGYASNWLCDHVVAGHELEVLPPAGTFVPRSLDVDLLLLAGGSGITPVMSILTTALHAGTGRATLVYANRDESSVIFRDELVTLAAAHPDRLTVLHWLESVQGLPTEAGLRSVLAAHAADRDAFVCGPGAFMEVAARALTDLGVPRERVHQEVFTSLEGDPFAEVPVLATGADGVEGETSELVVELDGEVTTHAWPAGAKLLDVLLAAGVPAPYSCREGACSACACVLQEGTVELEYNEVLDQADLDDGIVLSCQARATSPVVKVSYDA</sequence>
<evidence type="ECO:0000256" key="2">
    <source>
        <dbReference type="ARBA" id="ARBA00022630"/>
    </source>
</evidence>
<dbReference type="EMBL" id="JAUHJQ010000001">
    <property type="protein sequence ID" value="MDN4172176.1"/>
    <property type="molecule type" value="Genomic_DNA"/>
</dbReference>
<reference evidence="11" key="1">
    <citation type="submission" date="2023-06" db="EMBL/GenBank/DDBJ databases">
        <title>Draft genome sequence of Nocardioides sp. SOB77.</title>
        <authorList>
            <person name="Zhang G."/>
        </authorList>
    </citation>
    <scope>NUCLEOTIDE SEQUENCE</scope>
    <source>
        <strain evidence="11">SOB77</strain>
    </source>
</reference>
<evidence type="ECO:0000259" key="10">
    <source>
        <dbReference type="PROSITE" id="PS51384"/>
    </source>
</evidence>
<dbReference type="RefSeq" id="WP_300951090.1">
    <property type="nucleotide sequence ID" value="NZ_JAUHJQ010000001.1"/>
</dbReference>
<proteinExistence type="predicted"/>
<dbReference type="InterPro" id="IPR006058">
    <property type="entry name" value="2Fe2S_fd_BS"/>
</dbReference>
<gene>
    <name evidence="11" type="ORF">QWY28_04405</name>
</gene>
<keyword evidence="12" id="KW-1185">Reference proteome</keyword>
<evidence type="ECO:0000313" key="12">
    <source>
        <dbReference type="Proteomes" id="UP001168620"/>
    </source>
</evidence>
<dbReference type="InterPro" id="IPR017927">
    <property type="entry name" value="FAD-bd_FR_type"/>
</dbReference>
<dbReference type="Pfam" id="PF00111">
    <property type="entry name" value="Fer2"/>
    <property type="match status" value="1"/>
</dbReference>
<dbReference type="Gene3D" id="3.40.50.80">
    <property type="entry name" value="Nucleotide-binding domain of ferredoxin-NADP reductase (FNR) module"/>
    <property type="match status" value="1"/>
</dbReference>
<dbReference type="InterPro" id="IPR050415">
    <property type="entry name" value="MRET"/>
</dbReference>
<dbReference type="InterPro" id="IPR001709">
    <property type="entry name" value="Flavoprot_Pyr_Nucl_cyt_Rdtase"/>
</dbReference>
<dbReference type="PROSITE" id="PS51384">
    <property type="entry name" value="FAD_FR"/>
    <property type="match status" value="1"/>
</dbReference>
<evidence type="ECO:0000259" key="9">
    <source>
        <dbReference type="PROSITE" id="PS51085"/>
    </source>
</evidence>
<evidence type="ECO:0000256" key="7">
    <source>
        <dbReference type="ARBA" id="ARBA00023004"/>
    </source>
</evidence>
<dbReference type="InterPro" id="IPR039261">
    <property type="entry name" value="FNR_nucleotide-bd"/>
</dbReference>
<dbReference type="InterPro" id="IPR012675">
    <property type="entry name" value="Beta-grasp_dom_sf"/>
</dbReference>
<dbReference type="CDD" id="cd00207">
    <property type="entry name" value="fer2"/>
    <property type="match status" value="1"/>
</dbReference>
<dbReference type="SUPFAM" id="SSF52343">
    <property type="entry name" value="Ferredoxin reductase-like, C-terminal NADP-linked domain"/>
    <property type="match status" value="1"/>
</dbReference>